<keyword evidence="4 6" id="KW-0663">Pyridoxal phosphate</keyword>
<dbReference type="Pfam" id="PF00282">
    <property type="entry name" value="Pyridoxal_deC"/>
    <property type="match status" value="1"/>
</dbReference>
<evidence type="ECO:0000256" key="4">
    <source>
        <dbReference type="ARBA" id="ARBA00022898"/>
    </source>
</evidence>
<evidence type="ECO:0000313" key="7">
    <source>
        <dbReference type="EMBL" id="MEU5710211.1"/>
    </source>
</evidence>
<proteinExistence type="inferred from homology"/>
<reference evidence="7 8" key="1">
    <citation type="submission" date="2024-06" db="EMBL/GenBank/DDBJ databases">
        <title>The Natural Products Discovery Center: Release of the First 8490 Sequenced Strains for Exploring Actinobacteria Biosynthetic Diversity.</title>
        <authorList>
            <person name="Kalkreuter E."/>
            <person name="Kautsar S.A."/>
            <person name="Yang D."/>
            <person name="Bader C.D."/>
            <person name="Teijaro C.N."/>
            <person name="Fluegel L."/>
            <person name="Davis C.M."/>
            <person name="Simpson J.R."/>
            <person name="Lauterbach L."/>
            <person name="Steele A.D."/>
            <person name="Gui C."/>
            <person name="Meng S."/>
            <person name="Li G."/>
            <person name="Viehrig K."/>
            <person name="Ye F."/>
            <person name="Su P."/>
            <person name="Kiefer A.F."/>
            <person name="Nichols A."/>
            <person name="Cepeda A.J."/>
            <person name="Yan W."/>
            <person name="Fan B."/>
            <person name="Jiang Y."/>
            <person name="Adhikari A."/>
            <person name="Zheng C.-J."/>
            <person name="Schuster L."/>
            <person name="Cowan T.M."/>
            <person name="Smanski M.J."/>
            <person name="Chevrette M.G."/>
            <person name="De Carvalho L.P.S."/>
            <person name="Shen B."/>
        </authorList>
    </citation>
    <scope>NUCLEOTIDE SEQUENCE [LARGE SCALE GENOMIC DNA]</scope>
    <source>
        <strain evidence="7 8">NPDC020594</strain>
    </source>
</reference>
<keyword evidence="7" id="KW-0032">Aminotransferase</keyword>
<dbReference type="PANTHER" id="PTHR11999">
    <property type="entry name" value="GROUP II PYRIDOXAL-5-PHOSPHATE DECARBOXYLASE"/>
    <property type="match status" value="1"/>
</dbReference>
<dbReference type="InterPro" id="IPR015421">
    <property type="entry name" value="PyrdxlP-dep_Trfase_major"/>
</dbReference>
<dbReference type="SUPFAM" id="SSF53383">
    <property type="entry name" value="PLP-dependent transferases"/>
    <property type="match status" value="1"/>
</dbReference>
<dbReference type="Gene3D" id="3.40.640.10">
    <property type="entry name" value="Type I PLP-dependent aspartate aminotransferase-like (Major domain)"/>
    <property type="match status" value="1"/>
</dbReference>
<keyword evidence="3" id="KW-0210">Decarboxylase</keyword>
<evidence type="ECO:0000256" key="2">
    <source>
        <dbReference type="ARBA" id="ARBA00009533"/>
    </source>
</evidence>
<keyword evidence="8" id="KW-1185">Reference proteome</keyword>
<evidence type="ECO:0000256" key="5">
    <source>
        <dbReference type="ARBA" id="ARBA00023239"/>
    </source>
</evidence>
<dbReference type="PANTHER" id="PTHR11999:SF70">
    <property type="entry name" value="MIP05841P"/>
    <property type="match status" value="1"/>
</dbReference>
<keyword evidence="7" id="KW-0808">Transferase</keyword>
<accession>A0ABV3AE20</accession>
<comment type="similarity">
    <text evidence="2 6">Belongs to the group II decarboxylase family.</text>
</comment>
<keyword evidence="5 6" id="KW-0456">Lyase</keyword>
<dbReference type="GO" id="GO:0008483">
    <property type="term" value="F:transaminase activity"/>
    <property type="evidence" value="ECO:0007669"/>
    <property type="project" value="UniProtKB-KW"/>
</dbReference>
<evidence type="ECO:0000256" key="3">
    <source>
        <dbReference type="ARBA" id="ARBA00022793"/>
    </source>
</evidence>
<comment type="caution">
    <text evidence="7">The sequence shown here is derived from an EMBL/GenBank/DDBJ whole genome shotgun (WGS) entry which is preliminary data.</text>
</comment>
<comment type="cofactor">
    <cofactor evidence="1 6">
        <name>pyridoxal 5'-phosphate</name>
        <dbReference type="ChEBI" id="CHEBI:597326"/>
    </cofactor>
</comment>
<dbReference type="InterPro" id="IPR015424">
    <property type="entry name" value="PyrdxlP-dep_Trfase"/>
</dbReference>
<evidence type="ECO:0000256" key="6">
    <source>
        <dbReference type="RuleBase" id="RU000382"/>
    </source>
</evidence>
<dbReference type="Proteomes" id="UP001551011">
    <property type="component" value="Unassembled WGS sequence"/>
</dbReference>
<sequence length="490" mass="52837">MARSLETPLSVPFCDSPAAPAERARLLDDLRHHLATAWESFDRPRPSEPHVDAELVGRLGGALPELPGETRAALDDAVRVLEASVSPSRPLFLAYVGSTGLETGVLASALSAAYDANLATAAGAADLLDEQAVRWVAEFVGYPMAEGHFTSGGQTSNFTALLAAREQALPGAREQGVAGRRATVYCSDEAHHSVVRAVEAAGLGRRALRRIPTDGRRRMRADLLRAALVRDRAEGCTPVAVVATAGTTLTGAVDPLAAIADVCEREGVWLHVDGAYGLPAAATGTAAHLFTGLDRADSVTVDAHKWLGVQKSCSVVLLRRRGPLRAAFGHEERYMLHQEDTANPVDHTFEYSRPFRSLRLWLSLRVHGADRFRAWIERTLANAALLADEVRAHASFELLHEPMLSTVCFRHLVPGMSDAELDIHNERLAHAMQADGRVFLAPAVVDGRTCLRTCFVNFRTTPDAVQTVLEVADELGLALHPESGVTQAHL</sequence>
<evidence type="ECO:0000313" key="8">
    <source>
        <dbReference type="Proteomes" id="UP001551011"/>
    </source>
</evidence>
<dbReference type="EMBL" id="JBFAEG010000019">
    <property type="protein sequence ID" value="MEU5710211.1"/>
    <property type="molecule type" value="Genomic_DNA"/>
</dbReference>
<dbReference type="InterPro" id="IPR015422">
    <property type="entry name" value="PyrdxlP-dep_Trfase_small"/>
</dbReference>
<dbReference type="RefSeq" id="WP_051818410.1">
    <property type="nucleotide sequence ID" value="NZ_JBFAEG010000019.1"/>
</dbReference>
<dbReference type="InterPro" id="IPR010977">
    <property type="entry name" value="Aromatic_deC"/>
</dbReference>
<protein>
    <submittedName>
        <fullName evidence="7">Aminotransferase class V-fold PLP-dependent enzyme</fullName>
    </submittedName>
</protein>
<gene>
    <name evidence="7" type="ORF">AB0H04_25625</name>
</gene>
<organism evidence="7 8">
    <name type="scientific">Streptomyces flaveolus</name>
    <dbReference type="NCBI Taxonomy" id="67297"/>
    <lineage>
        <taxon>Bacteria</taxon>
        <taxon>Bacillati</taxon>
        <taxon>Actinomycetota</taxon>
        <taxon>Actinomycetes</taxon>
        <taxon>Kitasatosporales</taxon>
        <taxon>Streptomycetaceae</taxon>
        <taxon>Streptomyces</taxon>
    </lineage>
</organism>
<dbReference type="Gene3D" id="3.90.1150.10">
    <property type="entry name" value="Aspartate Aminotransferase, domain 1"/>
    <property type="match status" value="1"/>
</dbReference>
<evidence type="ECO:0000256" key="1">
    <source>
        <dbReference type="ARBA" id="ARBA00001933"/>
    </source>
</evidence>
<dbReference type="InterPro" id="IPR002129">
    <property type="entry name" value="PyrdxlP-dep_de-COase"/>
</dbReference>
<name>A0ABV3AE20_9ACTN</name>